<organism evidence="3 4">
    <name type="scientific">Desulforamulus reducens (strain ATCC BAA-1160 / DSM 100696 / MI-1)</name>
    <name type="common">Desulfotomaculum reducens</name>
    <dbReference type="NCBI Taxonomy" id="349161"/>
    <lineage>
        <taxon>Bacteria</taxon>
        <taxon>Bacillati</taxon>
        <taxon>Bacillota</taxon>
        <taxon>Clostridia</taxon>
        <taxon>Eubacteriales</taxon>
        <taxon>Peptococcaceae</taxon>
        <taxon>Desulforamulus</taxon>
    </lineage>
</organism>
<dbReference type="Gene3D" id="3.40.1180.10">
    <property type="entry name" value="Decaprenyl diphosphate synthase-like"/>
    <property type="match status" value="1"/>
</dbReference>
<dbReference type="CDD" id="cd00475">
    <property type="entry name" value="Cis_IPPS"/>
    <property type="match status" value="1"/>
</dbReference>
<feature type="binding site" evidence="2">
    <location>
        <position position="53"/>
    </location>
    <ligand>
        <name>substrate</name>
    </ligand>
</feature>
<dbReference type="eggNOG" id="COG0020">
    <property type="taxonomic scope" value="Bacteria"/>
</dbReference>
<feature type="binding site" evidence="2">
    <location>
        <begin position="85"/>
        <end position="87"/>
    </location>
    <ligand>
        <name>substrate</name>
    </ligand>
</feature>
<comment type="subunit">
    <text evidence="2">Homodimer.</text>
</comment>
<evidence type="ECO:0000313" key="3">
    <source>
        <dbReference type="EMBL" id="ABO50491.1"/>
    </source>
</evidence>
<feature type="binding site" evidence="2">
    <location>
        <position position="57"/>
    </location>
    <ligand>
        <name>substrate</name>
    </ligand>
</feature>
<dbReference type="FunFam" id="3.40.1180.10:FF:000001">
    <property type="entry name" value="(2E,6E)-farnesyl-diphosphate-specific ditrans,polycis-undecaprenyl-diphosphate synthase"/>
    <property type="match status" value="1"/>
</dbReference>
<gene>
    <name evidence="3" type="ordered locus">Dred_1973</name>
</gene>
<dbReference type="HOGENOM" id="CLU_038505_1_1_9"/>
<protein>
    <recommendedName>
        <fullName evidence="2">Isoprenyl transferase</fullName>
        <ecNumber evidence="2">2.5.1.-</ecNumber>
    </recommendedName>
</protein>
<dbReference type="GO" id="GO:0016094">
    <property type="term" value="P:polyprenol biosynthetic process"/>
    <property type="evidence" value="ECO:0007669"/>
    <property type="project" value="TreeGrafter"/>
</dbReference>
<reference evidence="3 4" key="1">
    <citation type="submission" date="2007-03" db="EMBL/GenBank/DDBJ databases">
        <title>Complete sequence of Desulfotomaculum reducens MI-1.</title>
        <authorList>
            <consortium name="US DOE Joint Genome Institute"/>
            <person name="Copeland A."/>
            <person name="Lucas S."/>
            <person name="Lapidus A."/>
            <person name="Barry K."/>
            <person name="Detter J.C."/>
            <person name="Glavina del Rio T."/>
            <person name="Hammon N."/>
            <person name="Israni S."/>
            <person name="Dalin E."/>
            <person name="Tice H."/>
            <person name="Pitluck S."/>
            <person name="Sims D."/>
            <person name="Brettin T."/>
            <person name="Bruce D."/>
            <person name="Han C."/>
            <person name="Tapia R."/>
            <person name="Schmutz J."/>
            <person name="Larimer F."/>
            <person name="Land M."/>
            <person name="Hauser L."/>
            <person name="Kyrpides N."/>
            <person name="Kim E."/>
            <person name="Tebo B.M."/>
            <person name="Richardson P."/>
        </authorList>
    </citation>
    <scope>NUCLEOTIDE SEQUENCE [LARGE SCALE GENOMIC DNA]</scope>
    <source>
        <strain evidence="3 4">MI-1</strain>
    </source>
</reference>
<proteinExistence type="inferred from homology"/>
<evidence type="ECO:0000256" key="1">
    <source>
        <dbReference type="ARBA" id="ARBA00022679"/>
    </source>
</evidence>
<feature type="active site" evidence="2">
    <location>
        <position position="40"/>
    </location>
</feature>
<dbReference type="PANTHER" id="PTHR10291">
    <property type="entry name" value="DEHYDRODOLICHYL DIPHOSPHATE SYNTHASE FAMILY MEMBER"/>
    <property type="match status" value="1"/>
</dbReference>
<evidence type="ECO:0000256" key="2">
    <source>
        <dbReference type="HAMAP-Rule" id="MF_01139"/>
    </source>
</evidence>
<keyword evidence="2" id="KW-0460">Magnesium</keyword>
<dbReference type="Pfam" id="PF01255">
    <property type="entry name" value="Prenyltransf"/>
    <property type="match status" value="1"/>
</dbReference>
<feature type="binding site" evidence="2">
    <location>
        <begin position="41"/>
        <end position="44"/>
    </location>
    <ligand>
        <name>substrate</name>
    </ligand>
</feature>
<dbReference type="GO" id="GO:0000287">
    <property type="term" value="F:magnesium ion binding"/>
    <property type="evidence" value="ECO:0007669"/>
    <property type="project" value="UniProtKB-UniRule"/>
</dbReference>
<feature type="binding site" evidence="2">
    <location>
        <position position="45"/>
    </location>
    <ligand>
        <name>substrate</name>
    </ligand>
</feature>
<dbReference type="InterPro" id="IPR001441">
    <property type="entry name" value="UPP_synth-like"/>
</dbReference>
<keyword evidence="1 2" id="KW-0808">Transferase</keyword>
<dbReference type="InterPro" id="IPR018520">
    <property type="entry name" value="UPP_synth-like_CS"/>
</dbReference>
<sequence length="263" mass="30243">MMLRKITSLFSRPKVTADENTLLQSIDRNKLPQHIAIIMDGNGRWAQRRGMPRSLGHRAGVESLRNIVKLCSEIGIGYLTCYAFSTENWKRPQKEVSYLMDLLVEYLEKEVVELHKNNVRVNAIGRLEELPQRAQEALQAAFQKTKNNTGLTLNLALNYGGRTEITDAVIKIANMVKSNEMEVANINDKLICDSLYTAGMPDPELLIRPSGECRISNFLLWQLAYTEFWLADVMWPDFQRYHLLQAIIGFQRRERRFGGLNKK</sequence>
<feature type="active site" description="Proton acceptor" evidence="2">
    <location>
        <position position="88"/>
    </location>
</feature>
<dbReference type="Proteomes" id="UP000001556">
    <property type="component" value="Chromosome"/>
</dbReference>
<comment type="similarity">
    <text evidence="2">Belongs to the UPP synthase family.</text>
</comment>
<feature type="binding site" evidence="2">
    <location>
        <position position="91"/>
    </location>
    <ligand>
        <name>substrate</name>
    </ligand>
</feature>
<keyword evidence="4" id="KW-1185">Reference proteome</keyword>
<feature type="binding site" evidence="2">
    <location>
        <begin position="214"/>
        <end position="216"/>
    </location>
    <ligand>
        <name>substrate</name>
    </ligand>
</feature>
<dbReference type="KEGG" id="drm:Dred_1973"/>
<dbReference type="GO" id="GO:0005829">
    <property type="term" value="C:cytosol"/>
    <property type="evidence" value="ECO:0007669"/>
    <property type="project" value="TreeGrafter"/>
</dbReference>
<comment type="function">
    <text evidence="2">Catalyzes the condensation of isopentenyl diphosphate (IPP) with allylic pyrophosphates generating different type of terpenoids.</text>
</comment>
<dbReference type="AlphaFoldDB" id="A4J5Y8"/>
<dbReference type="InterPro" id="IPR036424">
    <property type="entry name" value="UPP_synth-like_sf"/>
</dbReference>
<accession>A4J5Y8</accession>
<keyword evidence="2" id="KW-0479">Metal-binding</keyword>
<dbReference type="GO" id="GO:0030145">
    <property type="term" value="F:manganese ion binding"/>
    <property type="evidence" value="ECO:0007669"/>
    <property type="project" value="TreeGrafter"/>
</dbReference>
<name>A4J5Y8_DESRM</name>
<dbReference type="NCBIfam" id="TIGR00055">
    <property type="entry name" value="uppS"/>
    <property type="match status" value="1"/>
</dbReference>
<dbReference type="HAMAP" id="MF_01139">
    <property type="entry name" value="ISPT"/>
    <property type="match status" value="1"/>
</dbReference>
<dbReference type="PANTHER" id="PTHR10291:SF0">
    <property type="entry name" value="DEHYDRODOLICHYL DIPHOSPHATE SYNTHASE 2"/>
    <property type="match status" value="1"/>
</dbReference>
<dbReference type="SUPFAM" id="SSF64005">
    <property type="entry name" value="Undecaprenyl diphosphate synthase"/>
    <property type="match status" value="1"/>
</dbReference>
<feature type="binding site" evidence="2">
    <location>
        <position position="227"/>
    </location>
    <ligand>
        <name>Mg(2+)</name>
        <dbReference type="ChEBI" id="CHEBI:18420"/>
    </ligand>
</feature>
<evidence type="ECO:0000313" key="4">
    <source>
        <dbReference type="Proteomes" id="UP000001556"/>
    </source>
</evidence>
<dbReference type="STRING" id="349161.Dred_1973"/>
<feature type="binding site" evidence="2">
    <location>
        <position position="89"/>
    </location>
    <ligand>
        <name>substrate</name>
    </ligand>
</feature>
<dbReference type="EC" id="2.5.1.-" evidence="2"/>
<dbReference type="EMBL" id="CP000612">
    <property type="protein sequence ID" value="ABO50491.1"/>
    <property type="molecule type" value="Genomic_DNA"/>
</dbReference>
<dbReference type="GO" id="GO:0008834">
    <property type="term" value="F:ditrans,polycis-undecaprenyl-diphosphate synthase [(2E,6E)-farnesyl-diphosphate specific] activity"/>
    <property type="evidence" value="ECO:0007669"/>
    <property type="project" value="TreeGrafter"/>
</dbReference>
<feature type="binding site" evidence="2">
    <location>
        <position position="40"/>
    </location>
    <ligand>
        <name>Mg(2+)</name>
        <dbReference type="ChEBI" id="CHEBI:18420"/>
    </ligand>
</feature>
<dbReference type="NCBIfam" id="NF011405">
    <property type="entry name" value="PRK14830.1"/>
    <property type="match status" value="1"/>
</dbReference>
<feature type="binding site" evidence="2">
    <location>
        <position position="208"/>
    </location>
    <ligand>
        <name>substrate</name>
    </ligand>
</feature>
<comment type="cofactor">
    <cofactor evidence="2">
        <name>Mg(2+)</name>
        <dbReference type="ChEBI" id="CHEBI:18420"/>
    </cofactor>
    <text evidence="2">Binds 2 magnesium ions per subunit.</text>
</comment>
<dbReference type="PROSITE" id="PS01066">
    <property type="entry name" value="UPP_SYNTHASE"/>
    <property type="match status" value="1"/>
</dbReference>